<reference evidence="9 12" key="4">
    <citation type="submission" date="2019-07" db="EMBL/GenBank/DDBJ databases">
        <title>Active sludge and wastewater microbial communities from Klosterneuburg, Austria.</title>
        <authorList>
            <person name="Wagner M."/>
        </authorList>
    </citation>
    <scope>NUCLEOTIDE SEQUENCE [LARGE SCALE GENOMIC DNA]</scope>
    <source>
        <strain evidence="9 12">Nm2</strain>
    </source>
</reference>
<keyword evidence="3 5" id="KW-1133">Transmembrane helix</keyword>
<keyword evidence="10" id="KW-1185">Reference proteome</keyword>
<feature type="domain" description="O-antigen ligase-related" evidence="6">
    <location>
        <begin position="189"/>
        <end position="346"/>
    </location>
</feature>
<feature type="transmembrane region" description="Helical" evidence="5">
    <location>
        <begin position="361"/>
        <end position="378"/>
    </location>
</feature>
<evidence type="ECO:0000313" key="8">
    <source>
        <dbReference type="EMBL" id="SDV99430.1"/>
    </source>
</evidence>
<dbReference type="RefSeq" id="WP_046850980.1">
    <property type="nucleotide sequence ID" value="NZ_FNNH01000001.1"/>
</dbReference>
<feature type="transmembrane region" description="Helical" evidence="5">
    <location>
        <begin position="334"/>
        <end position="354"/>
    </location>
</feature>
<evidence type="ECO:0000256" key="3">
    <source>
        <dbReference type="ARBA" id="ARBA00022989"/>
    </source>
</evidence>
<evidence type="ECO:0000256" key="4">
    <source>
        <dbReference type="ARBA" id="ARBA00023136"/>
    </source>
</evidence>
<feature type="transmembrane region" description="Helical" evidence="5">
    <location>
        <begin position="228"/>
        <end position="245"/>
    </location>
</feature>
<feature type="transmembrane region" description="Helical" evidence="5">
    <location>
        <begin position="204"/>
        <end position="221"/>
    </location>
</feature>
<evidence type="ECO:0000313" key="7">
    <source>
        <dbReference type="EMBL" id="AKH38946.1"/>
    </source>
</evidence>
<keyword evidence="7" id="KW-0436">Ligase</keyword>
<dbReference type="InterPro" id="IPR007016">
    <property type="entry name" value="O-antigen_ligase-rel_domated"/>
</dbReference>
<dbReference type="EMBL" id="CP011451">
    <property type="protein sequence ID" value="AKH38946.1"/>
    <property type="molecule type" value="Genomic_DNA"/>
</dbReference>
<feature type="transmembrane region" description="Helical" evidence="5">
    <location>
        <begin position="384"/>
        <end position="402"/>
    </location>
</feature>
<name>A0A0F7KHG9_9PROT</name>
<organism evidence="7 10">
    <name type="scientific">Nitrosomonas communis</name>
    <dbReference type="NCBI Taxonomy" id="44574"/>
    <lineage>
        <taxon>Bacteria</taxon>
        <taxon>Pseudomonadati</taxon>
        <taxon>Pseudomonadota</taxon>
        <taxon>Betaproteobacteria</taxon>
        <taxon>Nitrosomonadales</taxon>
        <taxon>Nitrosomonadaceae</taxon>
        <taxon>Nitrosomonas</taxon>
    </lineage>
</organism>
<sequence length="415" mass="47431">MREHLISSFCPGENIHASNWRDIFARCALAFFCIALWQKWSLFYAFFLLTSAWIIDGGLQKFGRLIEEPLVLGILVFCGVLVLGLLWSDYSDVGQNKWKKYFILLTFIPFLSLLNKERLPWVMAAFLIGYLGVLLTGCYQWIVSGEKGAPFFEISYLAFSAMLGIGIILMAFLGSICQARKITFLCWAIAIFLLFLQFHQSARGLLLATILTLLLLIFLRYRSQGKKFLGILALFMTVILLFALSSNDFQERLELVKNDLNLVLQGDYTTSLGYRLAIWDVGVHGIAKRPLLGYGTGMPEIYFEETIHTYKNGIYKDLPEFQKTSHYHNDWIEIGMHLGGLGIFALVFLLWSWFQTLKNHQLSLLGMVLICYVFLAGLTDTFLLYNRIPIILLVITAIIVCWQRPIIGTHNLLKI</sequence>
<evidence type="ECO:0000313" key="11">
    <source>
        <dbReference type="Proteomes" id="UP000183454"/>
    </source>
</evidence>
<dbReference type="OrthoDB" id="8576060at2"/>
<reference evidence="8 11" key="3">
    <citation type="submission" date="2016-10" db="EMBL/GenBank/DDBJ databases">
        <authorList>
            <person name="de Groot N.N."/>
        </authorList>
    </citation>
    <scope>NUCLEOTIDE SEQUENCE [LARGE SCALE GENOMIC DNA]</scope>
    <source>
        <strain evidence="8 11">Nm110</strain>
    </source>
</reference>
<dbReference type="InterPro" id="IPR051533">
    <property type="entry name" value="WaaL-like"/>
</dbReference>
<dbReference type="PANTHER" id="PTHR37422:SF17">
    <property type="entry name" value="O-ANTIGEN LIGASE"/>
    <property type="match status" value="1"/>
</dbReference>
<feature type="transmembrane region" description="Helical" evidence="5">
    <location>
        <begin position="70"/>
        <end position="86"/>
    </location>
</feature>
<evidence type="ECO:0000256" key="1">
    <source>
        <dbReference type="ARBA" id="ARBA00004141"/>
    </source>
</evidence>
<proteinExistence type="predicted"/>
<dbReference type="GO" id="GO:0016874">
    <property type="term" value="F:ligase activity"/>
    <property type="evidence" value="ECO:0007669"/>
    <property type="project" value="UniProtKB-KW"/>
</dbReference>
<dbReference type="KEGG" id="nco:AAW31_15885"/>
<reference evidence="7 10" key="2">
    <citation type="journal article" date="2016" name="Genome Announc.">
        <title>Genome Sequence of Nitrosomonas communis Strain Nm2, a Mesophilic Ammonia-Oxidizing Bacterium Isolated from Mediterranean Soil.</title>
        <authorList>
            <person name="Kozlowski J.A."/>
            <person name="Kits K.D."/>
            <person name="Stein L.Y."/>
        </authorList>
    </citation>
    <scope>NUCLEOTIDE SEQUENCE [LARGE SCALE GENOMIC DNA]</scope>
    <source>
        <strain evidence="7 10">Nm2</strain>
    </source>
</reference>
<feature type="transmembrane region" description="Helical" evidence="5">
    <location>
        <begin position="182"/>
        <end position="198"/>
    </location>
</feature>
<evidence type="ECO:0000256" key="5">
    <source>
        <dbReference type="SAM" id="Phobius"/>
    </source>
</evidence>
<comment type="subcellular location">
    <subcellularLocation>
        <location evidence="1">Membrane</location>
        <topology evidence="1">Multi-pass membrane protein</topology>
    </subcellularLocation>
</comment>
<evidence type="ECO:0000259" key="6">
    <source>
        <dbReference type="Pfam" id="PF04932"/>
    </source>
</evidence>
<keyword evidence="4 5" id="KW-0472">Membrane</keyword>
<dbReference type="AlphaFoldDB" id="A0A0F7KHG9"/>
<dbReference type="PANTHER" id="PTHR37422">
    <property type="entry name" value="TEICHURONIC ACID BIOSYNTHESIS PROTEIN TUAE"/>
    <property type="match status" value="1"/>
</dbReference>
<feature type="transmembrane region" description="Helical" evidence="5">
    <location>
        <begin position="154"/>
        <end position="175"/>
    </location>
</feature>
<protein>
    <submittedName>
        <fullName evidence="7 8">Ligase</fullName>
    </submittedName>
</protein>
<keyword evidence="2 5" id="KW-0812">Transmembrane</keyword>
<accession>A0A0F7KHG9</accession>
<dbReference type="GO" id="GO:0016020">
    <property type="term" value="C:membrane"/>
    <property type="evidence" value="ECO:0007669"/>
    <property type="project" value="UniProtKB-SubCell"/>
</dbReference>
<dbReference type="Proteomes" id="UP000324176">
    <property type="component" value="Unassembled WGS sequence"/>
</dbReference>
<dbReference type="Proteomes" id="UP000034156">
    <property type="component" value="Chromosome"/>
</dbReference>
<dbReference type="Pfam" id="PF04932">
    <property type="entry name" value="Wzy_C"/>
    <property type="match status" value="1"/>
</dbReference>
<evidence type="ECO:0000313" key="12">
    <source>
        <dbReference type="Proteomes" id="UP000324176"/>
    </source>
</evidence>
<dbReference type="EMBL" id="FNNH01000001">
    <property type="protein sequence ID" value="SDV99430.1"/>
    <property type="molecule type" value="Genomic_DNA"/>
</dbReference>
<evidence type="ECO:0000313" key="9">
    <source>
        <dbReference type="EMBL" id="TYP82103.1"/>
    </source>
</evidence>
<feature type="transmembrane region" description="Helical" evidence="5">
    <location>
        <begin position="23"/>
        <end position="49"/>
    </location>
</feature>
<evidence type="ECO:0000256" key="2">
    <source>
        <dbReference type="ARBA" id="ARBA00022692"/>
    </source>
</evidence>
<gene>
    <name evidence="7" type="ORF">AAW31_15885</name>
    <name evidence="9" type="ORF">BCL69_104613</name>
    <name evidence="8" type="ORF">SAMN05421882_100156</name>
</gene>
<dbReference type="PATRIC" id="fig|44574.3.peg.3842"/>
<reference evidence="10" key="1">
    <citation type="submission" date="2015-05" db="EMBL/GenBank/DDBJ databases">
        <title>Draft genome of Nitrosomonas communis strain Nm2.</title>
        <authorList>
            <person name="Kozlowski J.A."/>
            <person name="Kits K.D."/>
            <person name="Stein L.Y."/>
        </authorList>
    </citation>
    <scope>NUCLEOTIDE SEQUENCE [LARGE SCALE GENOMIC DNA]</scope>
    <source>
        <strain evidence="10">Nm2</strain>
    </source>
</reference>
<evidence type="ECO:0000313" key="10">
    <source>
        <dbReference type="Proteomes" id="UP000034156"/>
    </source>
</evidence>
<feature type="transmembrane region" description="Helical" evidence="5">
    <location>
        <begin position="121"/>
        <end position="142"/>
    </location>
</feature>
<dbReference type="EMBL" id="VNHT01000046">
    <property type="protein sequence ID" value="TYP82103.1"/>
    <property type="molecule type" value="Genomic_DNA"/>
</dbReference>
<dbReference type="Proteomes" id="UP000183454">
    <property type="component" value="Unassembled WGS sequence"/>
</dbReference>